<dbReference type="RefSeq" id="XP_060674456.1">
    <property type="nucleotide sequence ID" value="XM_060818473.1"/>
</dbReference>
<dbReference type="Gene3D" id="1.10.8.430">
    <property type="entry name" value="Helical domain of apoptotic protease-activating factors"/>
    <property type="match status" value="1"/>
</dbReference>
<evidence type="ECO:0000313" key="10">
    <source>
        <dbReference type="RefSeq" id="XP_060674457.1"/>
    </source>
</evidence>
<dbReference type="KEGG" id="zju:107430962"/>
<dbReference type="AlphaFoldDB" id="A0A6P4B5G1"/>
<evidence type="ECO:0000259" key="5">
    <source>
        <dbReference type="Pfam" id="PF23559"/>
    </source>
</evidence>
<dbReference type="RefSeq" id="XP_015897321.3">
    <property type="nucleotide sequence ID" value="XM_016041835.4"/>
</dbReference>
<keyword evidence="3" id="KW-0812">Transmembrane</keyword>
<accession>A0A6P4B5G1</accession>
<dbReference type="Proteomes" id="UP001652623">
    <property type="component" value="Chromosome 6"/>
</dbReference>
<dbReference type="RefSeq" id="XP_060674455.1">
    <property type="nucleotide sequence ID" value="XM_060818472.1"/>
</dbReference>
<dbReference type="Gene3D" id="1.10.10.10">
    <property type="entry name" value="Winged helix-like DNA-binding domain superfamily/Winged helix DNA-binding domain"/>
    <property type="match status" value="1"/>
</dbReference>
<dbReference type="InterPro" id="IPR002182">
    <property type="entry name" value="NB-ARC"/>
</dbReference>
<dbReference type="InterPro" id="IPR036388">
    <property type="entry name" value="WH-like_DNA-bd_sf"/>
</dbReference>
<dbReference type="InterPro" id="IPR058922">
    <property type="entry name" value="WHD_DRP"/>
</dbReference>
<proteinExistence type="predicted"/>
<organism evidence="6 8">
    <name type="scientific">Ziziphus jujuba</name>
    <name type="common">Chinese jujube</name>
    <name type="synonym">Ziziphus sativa</name>
    <dbReference type="NCBI Taxonomy" id="326968"/>
    <lineage>
        <taxon>Eukaryota</taxon>
        <taxon>Viridiplantae</taxon>
        <taxon>Streptophyta</taxon>
        <taxon>Embryophyta</taxon>
        <taxon>Tracheophyta</taxon>
        <taxon>Spermatophyta</taxon>
        <taxon>Magnoliopsida</taxon>
        <taxon>eudicotyledons</taxon>
        <taxon>Gunneridae</taxon>
        <taxon>Pentapetalae</taxon>
        <taxon>rosids</taxon>
        <taxon>fabids</taxon>
        <taxon>Rosales</taxon>
        <taxon>Rhamnaceae</taxon>
        <taxon>Paliureae</taxon>
        <taxon>Ziziphus</taxon>
    </lineage>
</organism>
<dbReference type="GeneID" id="107430962"/>
<feature type="domain" description="Disease resistance protein winged helix" evidence="5">
    <location>
        <begin position="313"/>
        <end position="384"/>
    </location>
</feature>
<feature type="transmembrane region" description="Helical" evidence="3">
    <location>
        <begin position="432"/>
        <end position="449"/>
    </location>
</feature>
<keyword evidence="3" id="KW-0472">Membrane</keyword>
<dbReference type="InterPro" id="IPR042197">
    <property type="entry name" value="Apaf_helical"/>
</dbReference>
<dbReference type="RefSeq" id="XP_060674457.1">
    <property type="nucleotide sequence ID" value="XM_060818474.1"/>
</dbReference>
<evidence type="ECO:0000313" key="8">
    <source>
        <dbReference type="RefSeq" id="XP_060674455.1"/>
    </source>
</evidence>
<dbReference type="Gene3D" id="3.40.50.300">
    <property type="entry name" value="P-loop containing nucleotide triphosphate hydrolases"/>
    <property type="match status" value="1"/>
</dbReference>
<gene>
    <name evidence="7 8 9 10" type="primary">LOC107430962</name>
</gene>
<protein>
    <submittedName>
        <fullName evidence="7 8">Disease resistance protein RPM1-like</fullName>
    </submittedName>
</protein>
<keyword evidence="3" id="KW-1133">Transmembrane helix</keyword>
<evidence type="ECO:0000259" key="4">
    <source>
        <dbReference type="Pfam" id="PF00931"/>
    </source>
</evidence>
<keyword evidence="1" id="KW-0677">Repeat</keyword>
<evidence type="ECO:0000256" key="1">
    <source>
        <dbReference type="ARBA" id="ARBA00022737"/>
    </source>
</evidence>
<keyword evidence="2" id="KW-0611">Plant defense</keyword>
<evidence type="ECO:0000313" key="7">
    <source>
        <dbReference type="RefSeq" id="XP_015897321.3"/>
    </source>
</evidence>
<dbReference type="InterPro" id="IPR044974">
    <property type="entry name" value="Disease_R_plants"/>
</dbReference>
<feature type="domain" description="NB-ARC" evidence="4">
    <location>
        <begin position="49"/>
        <end position="225"/>
    </location>
</feature>
<dbReference type="Pfam" id="PF23559">
    <property type="entry name" value="WHD_DRP"/>
    <property type="match status" value="1"/>
</dbReference>
<dbReference type="GO" id="GO:0043531">
    <property type="term" value="F:ADP binding"/>
    <property type="evidence" value="ECO:0007669"/>
    <property type="project" value="InterPro"/>
</dbReference>
<evidence type="ECO:0000256" key="2">
    <source>
        <dbReference type="ARBA" id="ARBA00022821"/>
    </source>
</evidence>
<dbReference type="FunFam" id="3.40.50.300:FF:001091">
    <property type="entry name" value="Probable disease resistance protein At1g61300"/>
    <property type="match status" value="1"/>
</dbReference>
<evidence type="ECO:0000313" key="6">
    <source>
        <dbReference type="Proteomes" id="UP001652623"/>
    </source>
</evidence>
<dbReference type="Pfam" id="PF00931">
    <property type="entry name" value="NB-ARC"/>
    <property type="match status" value="1"/>
</dbReference>
<dbReference type="FunFam" id="1.10.10.10:FF:000322">
    <property type="entry name" value="Probable disease resistance protein At1g63360"/>
    <property type="match status" value="1"/>
</dbReference>
<name>A0A6P4B5G1_ZIZJJ</name>
<keyword evidence="6" id="KW-1185">Reference proteome</keyword>
<evidence type="ECO:0000256" key="3">
    <source>
        <dbReference type="SAM" id="Phobius"/>
    </source>
</evidence>
<sequence length="450" mass="52304">MSDGHQRYRYRLNIPVKDSTVTPPSYYKAWYELRRDAVLIDEGQLVGIETPKEELIKRVLGFESELQAIAVVGMGGLGKTTLVSKVYHDDELRKEFQHHVWITVSQSFKLDEILRDIIQQLFDETKQPLPHGADSTDSSKLKRIIVDFLLGKRYLIVLDDVWHMDGWDALKYAFPESNCGSRLMLTTRSSEVASTCTNESGGMIYDLKPLSFEESWTLFCRKTFLEKPCPTRLQKICQNILKRCEGLPLAIVAIGGMLAMKDKIRIDEWEMVERSLRTELEGNDKLSGMKSILSLSFNDLPYHLKYCFLYLSIFPEDYLIERTKLIRLWIAEGFVLVKESRTVEEVGEYYFNELVNRSLIQVIEKYDDGRIRRCRVHDLLREIILRKSLDQNFMAITSEENRSLPERVRRLSAHRTLENIHPDHNFSRLRSLFLFGGGGSFCFCVFLICK</sequence>
<dbReference type="PRINTS" id="PR00364">
    <property type="entry name" value="DISEASERSIST"/>
</dbReference>
<evidence type="ECO:0000313" key="9">
    <source>
        <dbReference type="RefSeq" id="XP_060674456.1"/>
    </source>
</evidence>
<dbReference type="InterPro" id="IPR027417">
    <property type="entry name" value="P-loop_NTPase"/>
</dbReference>
<dbReference type="PANTHER" id="PTHR23155:SF1205">
    <property type="entry name" value="DISEASE RESISTANCE PROTEIN RPM1"/>
    <property type="match status" value="1"/>
</dbReference>
<reference evidence="7 8" key="1">
    <citation type="submission" date="2025-05" db="UniProtKB">
        <authorList>
            <consortium name="RefSeq"/>
        </authorList>
    </citation>
    <scope>IDENTIFICATION</scope>
    <source>
        <tissue evidence="7 8">Seedling</tissue>
    </source>
</reference>
<dbReference type="GO" id="GO:0098542">
    <property type="term" value="P:defense response to other organism"/>
    <property type="evidence" value="ECO:0007669"/>
    <property type="project" value="TreeGrafter"/>
</dbReference>
<dbReference type="PANTHER" id="PTHR23155">
    <property type="entry name" value="DISEASE RESISTANCE PROTEIN RP"/>
    <property type="match status" value="1"/>
</dbReference>
<dbReference type="SUPFAM" id="SSF52540">
    <property type="entry name" value="P-loop containing nucleoside triphosphate hydrolases"/>
    <property type="match status" value="1"/>
</dbReference>